<organism evidence="5">
    <name type="scientific">Siphoviridae sp. ctPat53</name>
    <dbReference type="NCBI Taxonomy" id="2825486"/>
    <lineage>
        <taxon>Viruses</taxon>
        <taxon>Duplodnaviria</taxon>
        <taxon>Heunggongvirae</taxon>
        <taxon>Uroviricota</taxon>
        <taxon>Caudoviricetes</taxon>
    </lineage>
</organism>
<dbReference type="Pfam" id="PF10145">
    <property type="entry name" value="PhageMin_Tail"/>
    <property type="match status" value="1"/>
</dbReference>
<evidence type="ECO:0000313" key="5">
    <source>
        <dbReference type="EMBL" id="DAE03481.1"/>
    </source>
</evidence>
<dbReference type="EMBL" id="BK015367">
    <property type="protein sequence ID" value="DAE03481.1"/>
    <property type="molecule type" value="Genomic_DNA"/>
</dbReference>
<dbReference type="Gene3D" id="1.20.120.330">
    <property type="entry name" value="Nucleotidyltransferases domain 2"/>
    <property type="match status" value="1"/>
</dbReference>
<keyword evidence="2" id="KW-0175">Coiled coil</keyword>
<keyword evidence="3" id="KW-0812">Transmembrane</keyword>
<feature type="domain" description="Phage tail tape measure protein" evidence="4">
    <location>
        <begin position="265"/>
        <end position="455"/>
    </location>
</feature>
<feature type="coiled-coil region" evidence="2">
    <location>
        <begin position="753"/>
        <end position="925"/>
    </location>
</feature>
<reference evidence="5" key="1">
    <citation type="journal article" date="2021" name="Proc. Natl. Acad. Sci. U.S.A.">
        <title>A Catalog of Tens of Thousands of Viruses from Human Metagenomes Reveals Hidden Associations with Chronic Diseases.</title>
        <authorList>
            <person name="Tisza M.J."/>
            <person name="Buck C.B."/>
        </authorList>
    </citation>
    <scope>NUCLEOTIDE SEQUENCE</scope>
    <source>
        <strain evidence="5">CtPat53</strain>
    </source>
</reference>
<keyword evidence="1" id="KW-1245">Viral tail assembly</keyword>
<feature type="transmembrane region" description="Helical" evidence="3">
    <location>
        <begin position="566"/>
        <end position="589"/>
    </location>
</feature>
<dbReference type="InterPro" id="IPR010090">
    <property type="entry name" value="Phage_tape_meas"/>
</dbReference>
<dbReference type="SUPFAM" id="SSF57997">
    <property type="entry name" value="Tropomyosin"/>
    <property type="match status" value="1"/>
</dbReference>
<feature type="coiled-coil region" evidence="2">
    <location>
        <begin position="23"/>
        <end position="176"/>
    </location>
</feature>
<evidence type="ECO:0000259" key="4">
    <source>
        <dbReference type="Pfam" id="PF10145"/>
    </source>
</evidence>
<proteinExistence type="predicted"/>
<keyword evidence="3" id="KW-1133">Transmembrane helix</keyword>
<dbReference type="PANTHER" id="PTHR23159">
    <property type="entry name" value="CENTROSOMAL PROTEIN 2"/>
    <property type="match status" value="1"/>
</dbReference>
<protein>
    <submittedName>
        <fullName evidence="5">Minor tail protein</fullName>
    </submittedName>
</protein>
<evidence type="ECO:0000256" key="2">
    <source>
        <dbReference type="SAM" id="Coils"/>
    </source>
</evidence>
<sequence length="1200" mass="126310">MSGTRNTSTRIVLEGEAEYRAALKNINQEYSLTKSELEKVNSAFRGQQNTVQALQQKYTALSGVLDSAQKKLELEKNAVERSRAQVEQYGTKLEEAKRKLAALESGTDDAAKGTDEYKKALADAQAEVTRYEAAQGKAEDALNRHSVAANKAEANVNKLEQELEQTGKYLDEAKNSADGCATSIDGMGKTVKDTGEKTEEMGQKTSDAMDALASALAAAGVMEALGKIKDALKACTDSSIEFESAMAGVAKTSDMSATELDAMGQSILDMSKTIPMTTTELAGIAEVGGQLGIAKEDLAGFTEVMAQLGTATNMTSEEAATMLAQFATVTGMDASLYSNLGSTIVDLGNNFATNEKKITDMAQSIAAAGTNAGMSEADMLALSAAVTSVGIEAGAGGTSMSTLIQKMQLAVETGNGLDEWAAAAGMSAQEFASLWGKDATGALTTFIQSLGTTEESAMSTLVALGLNDSRLVRMVTSLNSAEQKNHLLSSAIRTANTAWQENTALTNEAATRYATTESKMTLLQNASERLKIAIGNQLRPALAKAAEAGTDLLDWASDYVNANQELVPLITAAVGAIGAFVGTLAVAAAGIKLAQTAMALLNATVAANPWVLAIAAVAAFGTAIAALALTSDNTVAELTADAGKLPAAFTNAKEQIAADSTEIEASAESARNLIQRLQDMESELGDAAHNTTEWKAVLTALTEVVPDLAGKIDMETGAIEGGTAALLENVNAWEKLAIQQAKQQALSDYLTAIVDAEKELFENQAALAKARAEHGPIYDNIILKEHELAQAQNELSAAMQEAKANGTWTPGMDPRAVPVLGEAAQKVDQLTQECNALKGANREAYTEVDNLTQAVADGEEKVEAAKEAYQGLSETIGDMGSNADKSGNDVSEAVNAQVETFQNMAAELENLIAVQQAAKEAALQQIESTVHGFEQIAEIVPQSAKDTVEALQSQLVFMEQYGENMKAAQERGVSPEVIAALSDGTAQSAAILAGLATASDDEVANINESFGKISEGKDNLAEIMAAAQTDFETKAQAIQDKWNSTVEAMNQETAATQAGVETVQGLIAGINSSIPGLQDAVAQINAVLAGIKAPSIGLSMPRAAIRTTVYTPNAQGLNYVPYDGYLAQLHEGERVLSRAAARASRAEDMANYGYMARWPMNTSTYNNQNVVINIHGGNRDSGEELMKKLRRELRHKGIVM</sequence>
<feature type="coiled-coil region" evidence="2">
    <location>
        <begin position="660"/>
        <end position="690"/>
    </location>
</feature>
<keyword evidence="3" id="KW-0472">Membrane</keyword>
<accession>A0A8S5PAS0</accession>
<name>A0A8S5PAS0_9CAUD</name>
<dbReference type="NCBIfam" id="TIGR01760">
    <property type="entry name" value="tape_meas_TP901"/>
    <property type="match status" value="1"/>
</dbReference>
<dbReference type="GO" id="GO:0098003">
    <property type="term" value="P:viral tail assembly"/>
    <property type="evidence" value="ECO:0007669"/>
    <property type="project" value="UniProtKB-KW"/>
</dbReference>
<keyword evidence="1" id="KW-1188">Viral release from host cell</keyword>
<dbReference type="PANTHER" id="PTHR23159:SF31">
    <property type="entry name" value="CENTROSOME-ASSOCIATED PROTEIN CEP250 ISOFORM X1"/>
    <property type="match status" value="1"/>
</dbReference>
<evidence type="ECO:0000256" key="1">
    <source>
        <dbReference type="ARBA" id="ARBA00022465"/>
    </source>
</evidence>
<evidence type="ECO:0000256" key="3">
    <source>
        <dbReference type="SAM" id="Phobius"/>
    </source>
</evidence>